<protein>
    <submittedName>
        <fullName evidence="2">Uncharacterized protein</fullName>
    </submittedName>
</protein>
<keyword evidence="1" id="KW-0472">Membrane</keyword>
<reference evidence="2" key="1">
    <citation type="submission" date="2018-10" db="EMBL/GenBank/DDBJ databases">
        <title>Hidden diversity of soil giant viruses.</title>
        <authorList>
            <person name="Schulz F."/>
            <person name="Alteio L."/>
            <person name="Goudeau D."/>
            <person name="Ryan E.M."/>
            <person name="Malmstrom R.R."/>
            <person name="Blanchard J."/>
            <person name="Woyke T."/>
        </authorList>
    </citation>
    <scope>NUCLEOTIDE SEQUENCE</scope>
    <source>
        <strain evidence="2">TEV1</strain>
    </source>
</reference>
<gene>
    <name evidence="2" type="ORF">Terrestrivirus3_16</name>
</gene>
<accession>A0A3G4ZLN4</accession>
<keyword evidence="1" id="KW-0812">Transmembrane</keyword>
<evidence type="ECO:0000256" key="1">
    <source>
        <dbReference type="SAM" id="Phobius"/>
    </source>
</evidence>
<feature type="transmembrane region" description="Helical" evidence="1">
    <location>
        <begin position="6"/>
        <end position="23"/>
    </location>
</feature>
<keyword evidence="1" id="KW-1133">Transmembrane helix</keyword>
<sequence length="412" mass="48237">MNILDLVLIIAIIGVVYFLYINYKSYYSSGLNNSNNLREGFDGKAADEKYGYDDTLSTTNKKYKYKTPGNLADLKNKNGYLYDDLDVNAFDFGRTRKDKLDRKKESIILNEHFVEMQFHTDYRDTLTSFNDIAPDQKKIFNIQDAPTKLTVVPFPHKEVKKTIKDFINLINRDVEFYVSDYRGNNTGWDEPLPQLHKESGWDKEQDELGLPRSLFPEPAKRSPVRLVKIDYVEKYVTEFETEYICTFIIKKENVDDQMIVRVSFVSENHDVNEERDFFKDLDPNITTTPKKQNQKIQDRNHEMVIEEIFVVGFLTNVGQGTGTDAKPINYDNLDWYNFKGLELNGITDQGTIMKELIHKYKERDNSMMTFTSSLDKEGREFHEDLPHMAQYKSYQCTRSTIDELTNKPIKYD</sequence>
<dbReference type="EMBL" id="MK071981">
    <property type="protein sequence ID" value="AYV75747.1"/>
    <property type="molecule type" value="Genomic_DNA"/>
</dbReference>
<name>A0A3G4ZLN4_9VIRU</name>
<evidence type="ECO:0000313" key="2">
    <source>
        <dbReference type="EMBL" id="AYV75747.1"/>
    </source>
</evidence>
<organism evidence="2">
    <name type="scientific">Terrestrivirus sp</name>
    <dbReference type="NCBI Taxonomy" id="2487775"/>
    <lineage>
        <taxon>Viruses</taxon>
        <taxon>Varidnaviria</taxon>
        <taxon>Bamfordvirae</taxon>
        <taxon>Nucleocytoviricota</taxon>
        <taxon>Megaviricetes</taxon>
        <taxon>Imitervirales</taxon>
        <taxon>Mimiviridae</taxon>
        <taxon>Klosneuvirinae</taxon>
    </lineage>
</organism>
<proteinExistence type="predicted"/>